<reference evidence="3 4" key="1">
    <citation type="submission" date="2023-02" db="EMBL/GenBank/DDBJ databases">
        <title>Genome sequencing required for Actinomycetospora new species description.</title>
        <authorList>
            <person name="Saimee Y."/>
            <person name="Duangmal K."/>
        </authorList>
    </citation>
    <scope>NUCLEOTIDE SEQUENCE [LARGE SCALE GENOMIC DNA]</scope>
    <source>
        <strain evidence="3 4">DW7H6</strain>
    </source>
</reference>
<feature type="domain" description="Transcription regulator PadR N-terminal" evidence="2">
    <location>
        <begin position="11"/>
        <end position="84"/>
    </location>
</feature>
<dbReference type="PANTHER" id="PTHR33169:SF27">
    <property type="entry name" value="TRANSCRIPTIONAL REGULATOR PADR FAMILY PROTEIN"/>
    <property type="match status" value="1"/>
</dbReference>
<dbReference type="Proteomes" id="UP001300763">
    <property type="component" value="Unassembled WGS sequence"/>
</dbReference>
<evidence type="ECO:0000313" key="4">
    <source>
        <dbReference type="Proteomes" id="UP001300763"/>
    </source>
</evidence>
<dbReference type="Gene3D" id="1.10.10.10">
    <property type="entry name" value="Winged helix-like DNA-binding domain superfamily/Winged helix DNA-binding domain"/>
    <property type="match status" value="1"/>
</dbReference>
<dbReference type="SUPFAM" id="SSF46785">
    <property type="entry name" value="Winged helix' DNA-binding domain"/>
    <property type="match status" value="1"/>
</dbReference>
<evidence type="ECO:0000259" key="2">
    <source>
        <dbReference type="Pfam" id="PF03551"/>
    </source>
</evidence>
<name>A0ABT5SV91_9PSEU</name>
<protein>
    <submittedName>
        <fullName evidence="3">PadR family transcriptional regulator</fullName>
    </submittedName>
</protein>
<proteinExistence type="predicted"/>
<evidence type="ECO:0000313" key="3">
    <source>
        <dbReference type="EMBL" id="MDD7966621.1"/>
    </source>
</evidence>
<dbReference type="InterPro" id="IPR005149">
    <property type="entry name" value="Tscrpt_reg_PadR_N"/>
</dbReference>
<dbReference type="InterPro" id="IPR036390">
    <property type="entry name" value="WH_DNA-bd_sf"/>
</dbReference>
<dbReference type="PANTHER" id="PTHR33169">
    <property type="entry name" value="PADR-FAMILY TRANSCRIPTIONAL REGULATOR"/>
    <property type="match status" value="1"/>
</dbReference>
<dbReference type="EMBL" id="JAQZAO010000006">
    <property type="protein sequence ID" value="MDD7966621.1"/>
    <property type="molecule type" value="Genomic_DNA"/>
</dbReference>
<sequence>MTQRSGLALAVLALAAEEPMHPYRMQQLIRERGKDQVVNVGQRSQLYKTIDRLVRDGLLVAQGTERESARPERTVYAVTDAGRELAVTWTLDMLTAPRHEFAEFTAALAYLPLLEPEVAADALALRLSDRRGERDRLRRELQHVGGTLPRIVLVEAEYALAHLETDVAWIGALLDDLRSGALTWNQDHLLDIARRTARGETQRWGEHADRGARPVEGEDPP</sequence>
<dbReference type="InterPro" id="IPR052509">
    <property type="entry name" value="Metal_resp_DNA-bind_regulator"/>
</dbReference>
<evidence type="ECO:0000256" key="1">
    <source>
        <dbReference type="SAM" id="MobiDB-lite"/>
    </source>
</evidence>
<gene>
    <name evidence="3" type="ORF">PGB27_14895</name>
</gene>
<keyword evidence="4" id="KW-1185">Reference proteome</keyword>
<dbReference type="InterPro" id="IPR036388">
    <property type="entry name" value="WH-like_DNA-bd_sf"/>
</dbReference>
<comment type="caution">
    <text evidence="3">The sequence shown here is derived from an EMBL/GenBank/DDBJ whole genome shotgun (WGS) entry which is preliminary data.</text>
</comment>
<feature type="region of interest" description="Disordered" evidence="1">
    <location>
        <begin position="201"/>
        <end position="221"/>
    </location>
</feature>
<dbReference type="RefSeq" id="WP_274201157.1">
    <property type="nucleotide sequence ID" value="NZ_JAQZAO010000006.1"/>
</dbReference>
<dbReference type="Pfam" id="PF03551">
    <property type="entry name" value="PadR"/>
    <property type="match status" value="1"/>
</dbReference>
<accession>A0ABT5SV91</accession>
<organism evidence="3 4">
    <name type="scientific">Actinomycetospora lemnae</name>
    <dbReference type="NCBI Taxonomy" id="3019891"/>
    <lineage>
        <taxon>Bacteria</taxon>
        <taxon>Bacillati</taxon>
        <taxon>Actinomycetota</taxon>
        <taxon>Actinomycetes</taxon>
        <taxon>Pseudonocardiales</taxon>
        <taxon>Pseudonocardiaceae</taxon>
        <taxon>Actinomycetospora</taxon>
    </lineage>
</organism>